<proteinExistence type="inferred from homology"/>
<sequence>MQNLLVDHKTNVYIEEKRILLEELAAKAASSRYLPSYHIYPQSGLMNDPNGLAYFNGKYQVFFQWYPFAPVHGLKHWGHTTSENLVDWSKQEVALSPTKEYEKNGCYSGNAIEFQGELYLFYTANYKTGAGKIPKQAVAIMDKEGHVRKRTEPVIDGTLPGLSGELRDPFVFERDGCFYMLLGGSKFADEVRPGFGDQGVLLLYRSNNLLNWSYQGLIDLPFPTGYMLECPSLIQIDGKDILFLSPMGITPEKERFNNRFASIYAVGELDILNRCFHSDYWDQMDAGFDFYAPQAFLGKNQQPLLYGWFGCGEPDYPVQDGWQHGLTFPQQMQLEQGKFKRYPASEIVEVFSQKQSVESEKINTESRNYWLELTKGFKFTIGSTNDYWEFQYDTKTKLATVSRDNLAQKIDVGYGEKRSVRIQNLQKVDVFVDNSFVELYLNHGEQVFTFRVFQDECDTIAAQQGILAGYLHKA</sequence>
<feature type="domain" description="Glycosyl hydrolase family 32 C-terminal" evidence="11">
    <location>
        <begin position="376"/>
        <end position="460"/>
    </location>
</feature>
<comment type="catalytic activity">
    <reaction evidence="8">
        <text>Hydrolysis of terminal non-reducing beta-D-fructofuranoside residues in beta-D-fructofuranosides.</text>
        <dbReference type="EC" id="3.2.1.26"/>
    </reaction>
</comment>
<dbReference type="Gene3D" id="2.60.120.560">
    <property type="entry name" value="Exo-inulinase, domain 1"/>
    <property type="match status" value="1"/>
</dbReference>
<dbReference type="Pfam" id="PF08244">
    <property type="entry name" value="Glyco_hydro_32C"/>
    <property type="match status" value="1"/>
</dbReference>
<dbReference type="InterPro" id="IPR001362">
    <property type="entry name" value="Glyco_hydro_32"/>
</dbReference>
<dbReference type="EC" id="3.2.1.26" evidence="3 8"/>
<dbReference type="SUPFAM" id="SSF75005">
    <property type="entry name" value="Arabinanase/levansucrase/invertase"/>
    <property type="match status" value="1"/>
</dbReference>
<dbReference type="Pfam" id="PF00251">
    <property type="entry name" value="Glyco_hydro_32N"/>
    <property type="match status" value="1"/>
</dbReference>
<evidence type="ECO:0000313" key="12">
    <source>
        <dbReference type="EMBL" id="MEO1771708.1"/>
    </source>
</evidence>
<reference evidence="12 13" key="1">
    <citation type="submission" date="2021-03" db="EMBL/GenBank/DDBJ databases">
        <authorList>
            <person name="Gilmore M.S."/>
            <person name="Schwartzman J."/>
            <person name="Van Tyne D."/>
            <person name="Martin M."/>
            <person name="Earl A.M."/>
            <person name="Manson A.L."/>
            <person name="Straub T."/>
            <person name="Salamzade R."/>
            <person name="Saavedra J."/>
            <person name="Lebreton F."/>
            <person name="Prichula J."/>
            <person name="Schaufler K."/>
            <person name="Gaca A."/>
            <person name="Sgardioli B."/>
            <person name="Wagenaar J."/>
            <person name="Strong T."/>
        </authorList>
    </citation>
    <scope>NUCLEOTIDE SEQUENCE [LARGE SCALE GENOMIC DNA]</scope>
    <source>
        <strain evidence="12 13">665A</strain>
    </source>
</reference>
<evidence type="ECO:0000256" key="5">
    <source>
        <dbReference type="ARBA" id="ARBA00022801"/>
    </source>
</evidence>
<keyword evidence="5 8" id="KW-0378">Hydrolase</keyword>
<gene>
    <name evidence="12" type="ORF">JZO67_003689</name>
</gene>
<dbReference type="InterPro" id="IPR013148">
    <property type="entry name" value="Glyco_hydro_32_N"/>
</dbReference>
<dbReference type="CDD" id="cd18623">
    <property type="entry name" value="GH32_ScrB-like"/>
    <property type="match status" value="1"/>
</dbReference>
<keyword evidence="9" id="KW-0963">Cytoplasm</keyword>
<reference evidence="12 13" key="2">
    <citation type="submission" date="2024-02" db="EMBL/GenBank/DDBJ databases">
        <title>The Genome Sequence of Enterococcus sp. DIV0159.</title>
        <authorList>
            <person name="Earl A."/>
            <person name="Manson A."/>
            <person name="Gilmore M."/>
            <person name="Sanders J."/>
            <person name="Shea T."/>
            <person name="Howe W."/>
            <person name="Livny J."/>
            <person name="Cuomo C."/>
            <person name="Neafsey D."/>
            <person name="Birren B."/>
        </authorList>
    </citation>
    <scope>NUCLEOTIDE SEQUENCE [LARGE SCALE GENOMIC DNA]</scope>
    <source>
        <strain evidence="12 13">665A</strain>
    </source>
</reference>
<evidence type="ECO:0000256" key="6">
    <source>
        <dbReference type="ARBA" id="ARBA00023295"/>
    </source>
</evidence>
<evidence type="ECO:0000256" key="4">
    <source>
        <dbReference type="ARBA" id="ARBA00019623"/>
    </source>
</evidence>
<dbReference type="Gene3D" id="2.115.10.20">
    <property type="entry name" value="Glycosyl hydrolase domain, family 43"/>
    <property type="match status" value="1"/>
</dbReference>
<feature type="domain" description="Glycosyl hydrolase family 32 N-terminal" evidence="10">
    <location>
        <begin position="38"/>
        <end position="342"/>
    </location>
</feature>
<dbReference type="SMART" id="SM00640">
    <property type="entry name" value="Glyco_32"/>
    <property type="match status" value="1"/>
</dbReference>
<dbReference type="InterPro" id="IPR018053">
    <property type="entry name" value="Glyco_hydro_32_AS"/>
</dbReference>
<comment type="pathway">
    <text evidence="1 9">Glycan biosynthesis; sucrose metabolism.</text>
</comment>
<organism evidence="12 13">
    <name type="scientific">Candidatus Enterococcus ferrettii</name>
    <dbReference type="NCBI Taxonomy" id="2815324"/>
    <lineage>
        <taxon>Bacteria</taxon>
        <taxon>Bacillati</taxon>
        <taxon>Bacillota</taxon>
        <taxon>Bacilli</taxon>
        <taxon>Lactobacillales</taxon>
        <taxon>Enterococcaceae</taxon>
        <taxon>Enterococcus</taxon>
    </lineage>
</organism>
<dbReference type="SUPFAM" id="SSF49899">
    <property type="entry name" value="Concanavalin A-like lectins/glucanases"/>
    <property type="match status" value="1"/>
</dbReference>
<protein>
    <recommendedName>
        <fullName evidence="4 8">Sucrose-6-phosphate hydrolase</fullName>
        <ecNumber evidence="3 8">3.2.1.26</ecNumber>
    </recommendedName>
    <alternativeName>
        <fullName evidence="7 9">Invertase</fullName>
    </alternativeName>
</protein>
<dbReference type="PROSITE" id="PS00609">
    <property type="entry name" value="GLYCOSYL_HYDROL_F32"/>
    <property type="match status" value="1"/>
</dbReference>
<evidence type="ECO:0000256" key="7">
    <source>
        <dbReference type="ARBA" id="ARBA00033367"/>
    </source>
</evidence>
<dbReference type="RefSeq" id="WP_207703855.1">
    <property type="nucleotide sequence ID" value="NZ_JAFREL020000003.1"/>
</dbReference>
<dbReference type="NCBIfam" id="TIGR01322">
    <property type="entry name" value="scrB_fam"/>
    <property type="match status" value="1"/>
</dbReference>
<dbReference type="InterPro" id="IPR013189">
    <property type="entry name" value="Glyco_hydro_32_C"/>
</dbReference>
<name>A0ABV0EVW1_9ENTE</name>
<dbReference type="PANTHER" id="PTHR43101:SF1">
    <property type="entry name" value="BETA-FRUCTOSIDASE"/>
    <property type="match status" value="1"/>
</dbReference>
<keyword evidence="13" id="KW-1185">Reference proteome</keyword>
<dbReference type="PANTHER" id="PTHR43101">
    <property type="entry name" value="BETA-FRUCTOSIDASE"/>
    <property type="match status" value="1"/>
</dbReference>
<evidence type="ECO:0000259" key="11">
    <source>
        <dbReference type="Pfam" id="PF08244"/>
    </source>
</evidence>
<evidence type="ECO:0000256" key="2">
    <source>
        <dbReference type="ARBA" id="ARBA00009902"/>
    </source>
</evidence>
<dbReference type="InterPro" id="IPR013320">
    <property type="entry name" value="ConA-like_dom_sf"/>
</dbReference>
<evidence type="ECO:0000256" key="8">
    <source>
        <dbReference type="RuleBase" id="RU362110"/>
    </source>
</evidence>
<comment type="function">
    <text evidence="9">Enables the bacterium to metabolize sucrose as a sole carbon source.</text>
</comment>
<dbReference type="InterPro" id="IPR006232">
    <property type="entry name" value="Suc6P_hydrolase"/>
</dbReference>
<comment type="similarity">
    <text evidence="2 8">Belongs to the glycosyl hydrolase 32 family.</text>
</comment>
<evidence type="ECO:0000259" key="10">
    <source>
        <dbReference type="Pfam" id="PF00251"/>
    </source>
</evidence>
<accession>A0ABV0EVW1</accession>
<dbReference type="EMBL" id="JAFREL020000003">
    <property type="protein sequence ID" value="MEO1771708.1"/>
    <property type="molecule type" value="Genomic_DNA"/>
</dbReference>
<evidence type="ECO:0000256" key="1">
    <source>
        <dbReference type="ARBA" id="ARBA00004914"/>
    </source>
</evidence>
<evidence type="ECO:0000256" key="9">
    <source>
        <dbReference type="RuleBase" id="RU365015"/>
    </source>
</evidence>
<dbReference type="Proteomes" id="UP000664357">
    <property type="component" value="Unassembled WGS sequence"/>
</dbReference>
<keyword evidence="6 8" id="KW-0326">Glycosidase</keyword>
<dbReference type="InterPro" id="IPR023296">
    <property type="entry name" value="Glyco_hydro_beta-prop_sf"/>
</dbReference>
<dbReference type="InterPro" id="IPR051214">
    <property type="entry name" value="GH32_Enzymes"/>
</dbReference>
<keyword evidence="9" id="KW-0119">Carbohydrate metabolism</keyword>
<evidence type="ECO:0000313" key="13">
    <source>
        <dbReference type="Proteomes" id="UP000664357"/>
    </source>
</evidence>
<comment type="caution">
    <text evidence="12">The sequence shown here is derived from an EMBL/GenBank/DDBJ whole genome shotgun (WGS) entry which is preliminary data.</text>
</comment>
<evidence type="ECO:0000256" key="3">
    <source>
        <dbReference type="ARBA" id="ARBA00012758"/>
    </source>
</evidence>
<comment type="subcellular location">
    <subcellularLocation>
        <location evidence="9">Cytoplasm</location>
    </subcellularLocation>
</comment>